<dbReference type="InterPro" id="IPR002172">
    <property type="entry name" value="LDrepeatLR_classA_rpt"/>
</dbReference>
<comment type="subcellular location">
    <subcellularLocation>
        <location evidence="1">Membrane</location>
        <topology evidence="1">Single-pass membrane protein</topology>
    </subcellularLocation>
</comment>
<dbReference type="SMART" id="SM00192">
    <property type="entry name" value="LDLa"/>
    <property type="match status" value="2"/>
</dbReference>
<evidence type="ECO:0000256" key="9">
    <source>
        <dbReference type="PROSITE-ProRule" id="PRU00124"/>
    </source>
</evidence>
<evidence type="ECO:0000256" key="8">
    <source>
        <dbReference type="ARBA" id="ARBA00023180"/>
    </source>
</evidence>
<dbReference type="GO" id="GO:0005886">
    <property type="term" value="C:plasma membrane"/>
    <property type="evidence" value="ECO:0007669"/>
    <property type="project" value="TreeGrafter"/>
</dbReference>
<comment type="caution">
    <text evidence="9">Lacks conserved residue(s) required for the propagation of feature annotation.</text>
</comment>
<evidence type="ECO:0000256" key="4">
    <source>
        <dbReference type="ARBA" id="ARBA00022989"/>
    </source>
</evidence>
<evidence type="ECO:0000256" key="2">
    <source>
        <dbReference type="ARBA" id="ARBA00022692"/>
    </source>
</evidence>
<protein>
    <submittedName>
        <fullName evidence="10">Putative Low-density lipoprotein receptor domain class A-like protein</fullName>
    </submittedName>
</protein>
<keyword evidence="7 10" id="KW-0675">Receptor</keyword>
<dbReference type="InterPro" id="IPR023415">
    <property type="entry name" value="LDLR_class-A_CS"/>
</dbReference>
<dbReference type="PRINTS" id="PR00261">
    <property type="entry name" value="LDLRECEPTOR"/>
</dbReference>
<dbReference type="STRING" id="1965070.A0A3S3RLW9"/>
<dbReference type="Gene3D" id="2.40.128.620">
    <property type="match status" value="1"/>
</dbReference>
<dbReference type="EMBL" id="NCKU01007019">
    <property type="protein sequence ID" value="RWS02962.1"/>
    <property type="molecule type" value="Genomic_DNA"/>
</dbReference>
<reference evidence="10 11" key="1">
    <citation type="journal article" date="2018" name="Gigascience">
        <title>Genomes of trombidid mites reveal novel predicted allergens and laterally-transferred genes associated with secondary metabolism.</title>
        <authorList>
            <person name="Dong X."/>
            <person name="Chaisiri K."/>
            <person name="Xia D."/>
            <person name="Armstrong S.D."/>
            <person name="Fang Y."/>
            <person name="Donnelly M.J."/>
            <person name="Kadowaki T."/>
            <person name="McGarry J.W."/>
            <person name="Darby A.C."/>
            <person name="Makepeace B.L."/>
        </authorList>
    </citation>
    <scope>NUCLEOTIDE SEQUENCE [LARGE SCALE GENOMIC DNA]</scope>
    <source>
        <strain evidence="10">UoL-WK</strain>
    </source>
</reference>
<dbReference type="SUPFAM" id="SSF57424">
    <property type="entry name" value="LDL receptor-like module"/>
    <property type="match status" value="2"/>
</dbReference>
<evidence type="ECO:0000313" key="11">
    <source>
        <dbReference type="Proteomes" id="UP000285301"/>
    </source>
</evidence>
<keyword evidence="2" id="KW-0812">Transmembrane</keyword>
<dbReference type="InterPro" id="IPR051221">
    <property type="entry name" value="LDLR-related"/>
</dbReference>
<sequence>MLERFLPHEEQFCTEQQYACKQSHICIDRTLICDGNNDCPYNDDESQCPQQKCKPGFYQCSLISRCIPLFLVCNGIKDCVNGDDELEQSCLLNESNKTETNDYNWKAHQWENSKSDENKNVDVKKETPKASGQAINYSHVGSGIFFINFGSKHLRKLIITFIVRTENCCIMLLNTTIEEIQGRFRMLFVTLYEVF</sequence>
<evidence type="ECO:0000256" key="1">
    <source>
        <dbReference type="ARBA" id="ARBA00004167"/>
    </source>
</evidence>
<proteinExistence type="predicted"/>
<dbReference type="PROSITE" id="PS50068">
    <property type="entry name" value="LDLRA_2"/>
    <property type="match status" value="2"/>
</dbReference>
<evidence type="ECO:0000256" key="6">
    <source>
        <dbReference type="ARBA" id="ARBA00023157"/>
    </source>
</evidence>
<dbReference type="AlphaFoldDB" id="A0A3S3RLW9"/>
<evidence type="ECO:0000313" key="10">
    <source>
        <dbReference type="EMBL" id="RWS02962.1"/>
    </source>
</evidence>
<organism evidence="10 11">
    <name type="scientific">Dinothrombium tinctorium</name>
    <dbReference type="NCBI Taxonomy" id="1965070"/>
    <lineage>
        <taxon>Eukaryota</taxon>
        <taxon>Metazoa</taxon>
        <taxon>Ecdysozoa</taxon>
        <taxon>Arthropoda</taxon>
        <taxon>Chelicerata</taxon>
        <taxon>Arachnida</taxon>
        <taxon>Acari</taxon>
        <taxon>Acariformes</taxon>
        <taxon>Trombidiformes</taxon>
        <taxon>Prostigmata</taxon>
        <taxon>Anystina</taxon>
        <taxon>Parasitengona</taxon>
        <taxon>Trombidioidea</taxon>
        <taxon>Trombidiidae</taxon>
        <taxon>Dinothrombium</taxon>
    </lineage>
</organism>
<dbReference type="Pfam" id="PF00057">
    <property type="entry name" value="Ldl_recept_a"/>
    <property type="match status" value="2"/>
</dbReference>
<dbReference type="Gene3D" id="4.10.400.10">
    <property type="entry name" value="Low-density Lipoprotein Receptor"/>
    <property type="match status" value="1"/>
</dbReference>
<keyword evidence="10" id="KW-0449">Lipoprotein</keyword>
<keyword evidence="4" id="KW-1133">Transmembrane helix</keyword>
<keyword evidence="3" id="KW-0677">Repeat</keyword>
<dbReference type="GO" id="GO:0043235">
    <property type="term" value="C:receptor complex"/>
    <property type="evidence" value="ECO:0007669"/>
    <property type="project" value="TreeGrafter"/>
</dbReference>
<dbReference type="OrthoDB" id="2019384at2759"/>
<evidence type="ECO:0000256" key="3">
    <source>
        <dbReference type="ARBA" id="ARBA00022737"/>
    </source>
</evidence>
<feature type="non-terminal residue" evidence="10">
    <location>
        <position position="195"/>
    </location>
</feature>
<dbReference type="Proteomes" id="UP000285301">
    <property type="component" value="Unassembled WGS sequence"/>
</dbReference>
<dbReference type="InterPro" id="IPR036055">
    <property type="entry name" value="LDL_receptor-like_sf"/>
</dbReference>
<dbReference type="PANTHER" id="PTHR22722">
    <property type="entry name" value="LOW-DENSITY LIPOPROTEIN RECEPTOR-RELATED PROTEIN 2-RELATED"/>
    <property type="match status" value="1"/>
</dbReference>
<feature type="disulfide bond" evidence="9">
    <location>
        <begin position="33"/>
        <end position="48"/>
    </location>
</feature>
<dbReference type="CDD" id="cd00112">
    <property type="entry name" value="LDLa"/>
    <property type="match status" value="2"/>
</dbReference>
<keyword evidence="8" id="KW-0325">Glycoprotein</keyword>
<dbReference type="PROSITE" id="PS01209">
    <property type="entry name" value="LDLRA_1"/>
    <property type="match status" value="2"/>
</dbReference>
<name>A0A3S3RLW9_9ACAR</name>
<gene>
    <name evidence="10" type="ORF">B4U79_05009</name>
</gene>
<keyword evidence="11" id="KW-1185">Reference proteome</keyword>
<accession>A0A3S3RLW9</accession>
<evidence type="ECO:0000256" key="7">
    <source>
        <dbReference type="ARBA" id="ARBA00023170"/>
    </source>
</evidence>
<keyword evidence="6 9" id="KW-1015">Disulfide bond</keyword>
<keyword evidence="5" id="KW-0472">Membrane</keyword>
<comment type="caution">
    <text evidence="10">The sequence shown here is derived from an EMBL/GenBank/DDBJ whole genome shotgun (WGS) entry which is preliminary data.</text>
</comment>
<evidence type="ECO:0000256" key="5">
    <source>
        <dbReference type="ARBA" id="ARBA00023136"/>
    </source>
</evidence>